<evidence type="ECO:0000259" key="2">
    <source>
        <dbReference type="Pfam" id="PF20710"/>
    </source>
</evidence>
<feature type="compositionally biased region" description="Polar residues" evidence="1">
    <location>
        <begin position="257"/>
        <end position="273"/>
    </location>
</feature>
<reference evidence="3" key="1">
    <citation type="submission" date="2021-01" db="EMBL/GenBank/DDBJ databases">
        <authorList>
            <person name="Corre E."/>
            <person name="Pelletier E."/>
            <person name="Niang G."/>
            <person name="Scheremetjew M."/>
            <person name="Finn R."/>
            <person name="Kale V."/>
            <person name="Holt S."/>
            <person name="Cochrane G."/>
            <person name="Meng A."/>
            <person name="Brown T."/>
            <person name="Cohen L."/>
        </authorList>
    </citation>
    <scope>NUCLEOTIDE SEQUENCE</scope>
    <source>
        <strain evidence="3">308</strain>
    </source>
</reference>
<organism evidence="3">
    <name type="scientific">Corethron hystrix</name>
    <dbReference type="NCBI Taxonomy" id="216773"/>
    <lineage>
        <taxon>Eukaryota</taxon>
        <taxon>Sar</taxon>
        <taxon>Stramenopiles</taxon>
        <taxon>Ochrophyta</taxon>
        <taxon>Bacillariophyta</taxon>
        <taxon>Coscinodiscophyceae</taxon>
        <taxon>Corethrophycidae</taxon>
        <taxon>Corethrales</taxon>
        <taxon>Corethraceae</taxon>
        <taxon>Corethron</taxon>
    </lineage>
</organism>
<dbReference type="AlphaFoldDB" id="A0A7S1FRW5"/>
<dbReference type="EMBL" id="HBFR01017758">
    <property type="protein sequence ID" value="CAD8885731.1"/>
    <property type="molecule type" value="Transcribed_RNA"/>
</dbReference>
<accession>A0A7S1FRW5</accession>
<protein>
    <recommendedName>
        <fullName evidence="2">DUF6824 domain-containing protein</fullName>
    </recommendedName>
</protein>
<feature type="region of interest" description="Disordered" evidence="1">
    <location>
        <begin position="225"/>
        <end position="279"/>
    </location>
</feature>
<dbReference type="Pfam" id="PF20710">
    <property type="entry name" value="DUF6824"/>
    <property type="match status" value="1"/>
</dbReference>
<name>A0A7S1FRW5_9STRA</name>
<dbReference type="InterPro" id="IPR049227">
    <property type="entry name" value="DUF6824"/>
</dbReference>
<evidence type="ECO:0000313" key="3">
    <source>
        <dbReference type="EMBL" id="CAD8885731.1"/>
    </source>
</evidence>
<evidence type="ECO:0000256" key="1">
    <source>
        <dbReference type="SAM" id="MobiDB-lite"/>
    </source>
</evidence>
<sequence length="714" mass="80581">MIRQTPDKSNIFLTPRRDFSPYSFESTNQDDTLRLQSKIACPCETENIVTPDQYIQFIGSNYCRNMQSSENAPHAFKYAHEKIASPHEHDVLSGRGSGISSHPGNEYLRRLVAEMKTTYLMNSSKGEKTRIGQSIVDHIRSRNPPGRFLARSADDAVFSDGNNLHGFWYEIGDQRARQKVNQCLREGAKKIKAKAKATKDGLISQTYSLDSSDCGADGDFDETELQLKRSSSSDTTITQSNRAKIPRPQQLQHERSNSYYSLTPTRVRPQSNHTTDEERSATFVGSVQRYGRAMGSRSTSDISISSGLPCDYAISDKRWHLPQNQSNISVGSDHVFCQNIMSQNQTLSSHFTPFHERRIHNNSALECTREYANWNAVTRCHLGPAGEYGRRHHNWQNPDRYPYDQFFSPSICDGNTKVMSDTFITPSASSRNSLKSNMSFNYARREKQGEVMHYTGNETQSKIVTPSPNTHAFSARALLHSNTSSIAHGTQIPNFNECPDERYGGQDFVSAEHVDQENFSISETNGALQALSKEFYTDESSSINNGTLNYSLDCSFLSEVSFIPDVEEYSCSDLTDDDKETPRNEMDVYNMFSQDTAFDKHLHMRSFKKKIERNSINNPSSERQPTKTKEVCTKNLKRRNSDSSCFSMKSISSSLSEITSGDHLHGNTEAGLSDTCFIMRHNLMANENDMSNFEICSDIDCSTSCQTVIFQNPN</sequence>
<gene>
    <name evidence="3" type="ORF">CHYS00102_LOCUS12928</name>
</gene>
<proteinExistence type="predicted"/>
<feature type="domain" description="DUF6824" evidence="2">
    <location>
        <begin position="90"/>
        <end position="186"/>
    </location>
</feature>
<feature type="compositionally biased region" description="Polar residues" evidence="1">
    <location>
        <begin position="228"/>
        <end position="242"/>
    </location>
</feature>